<evidence type="ECO:0000313" key="8">
    <source>
        <dbReference type="EMBL" id="MBB1255994.1"/>
    </source>
</evidence>
<reference evidence="12 13" key="2">
    <citation type="submission" date="2020-05" db="EMBL/GenBank/DDBJ databases">
        <title>Classification of alakaliphilic streptomycetes isolated from an alkaline soil next to Lonar Crater, India and a proposal for the recognition of Streptomyces alkaliterrae sp. nov.</title>
        <authorList>
            <person name="Golinska P."/>
        </authorList>
    </citation>
    <scope>NUCLEOTIDE SEQUENCE [LARGE SCALE GENOMIC DNA]</scope>
    <source>
        <strain evidence="13">OF3</strain>
        <strain evidence="12">OF8</strain>
    </source>
</reference>
<dbReference type="GO" id="GO:0009436">
    <property type="term" value="P:glyoxylate catabolic process"/>
    <property type="evidence" value="ECO:0007669"/>
    <property type="project" value="InterPro"/>
</dbReference>
<dbReference type="AlphaFoldDB" id="A0A5P0YVW0"/>
<evidence type="ECO:0000313" key="10">
    <source>
        <dbReference type="EMBL" id="MQS04421.1"/>
    </source>
</evidence>
<dbReference type="Proteomes" id="UP000517765">
    <property type="component" value="Unassembled WGS sequence"/>
</dbReference>
<dbReference type="PANTHER" id="PTHR18968:SF14">
    <property type="entry name" value="GLYOXYLATE CARBOLIGASE"/>
    <property type="match status" value="1"/>
</dbReference>
<evidence type="ECO:0000256" key="4">
    <source>
        <dbReference type="RuleBase" id="RU362132"/>
    </source>
</evidence>
<evidence type="ECO:0000259" key="5">
    <source>
        <dbReference type="Pfam" id="PF00205"/>
    </source>
</evidence>
<dbReference type="GO" id="GO:0000287">
    <property type="term" value="F:magnesium ion binding"/>
    <property type="evidence" value="ECO:0007669"/>
    <property type="project" value="InterPro"/>
</dbReference>
<evidence type="ECO:0000313" key="12">
    <source>
        <dbReference type="Proteomes" id="UP000517765"/>
    </source>
</evidence>
<keyword evidence="10" id="KW-0456">Lyase</keyword>
<dbReference type="OrthoDB" id="4494979at2"/>
<gene>
    <name evidence="10" type="primary">gcl</name>
    <name evidence="10" type="ORF">FNX44_021615</name>
    <name evidence="8" type="ORF">H3146_21910</name>
    <name evidence="9" type="ORF">H3147_19705</name>
</gene>
<evidence type="ECO:0000256" key="3">
    <source>
        <dbReference type="ARBA" id="ARBA00048670"/>
    </source>
</evidence>
<dbReference type="SUPFAM" id="SSF52467">
    <property type="entry name" value="DHS-like NAD/FAD-binding domain"/>
    <property type="match status" value="1"/>
</dbReference>
<dbReference type="PANTHER" id="PTHR18968">
    <property type="entry name" value="THIAMINE PYROPHOSPHATE ENZYMES"/>
    <property type="match status" value="1"/>
</dbReference>
<feature type="domain" description="Thiamine pyrophosphate enzyme TPP-binding" evidence="6">
    <location>
        <begin position="393"/>
        <end position="552"/>
    </location>
</feature>
<dbReference type="GO" id="GO:0016874">
    <property type="term" value="F:ligase activity"/>
    <property type="evidence" value="ECO:0007669"/>
    <property type="project" value="UniProtKB-KW"/>
</dbReference>
<dbReference type="GO" id="GO:0050660">
    <property type="term" value="F:flavin adenine dinucleotide binding"/>
    <property type="evidence" value="ECO:0007669"/>
    <property type="project" value="TreeGrafter"/>
</dbReference>
<accession>A0A5P0YVW0</accession>
<dbReference type="InterPro" id="IPR012001">
    <property type="entry name" value="Thiamin_PyroP_enz_TPP-bd_dom"/>
</dbReference>
<dbReference type="InterPro" id="IPR006397">
    <property type="entry name" value="Glyox_carbo_lig"/>
</dbReference>
<dbReference type="CDD" id="cd07035">
    <property type="entry name" value="TPP_PYR_POX_like"/>
    <property type="match status" value="1"/>
</dbReference>
<comment type="catalytic activity">
    <reaction evidence="3">
        <text>2 pyruvate + H(+) = (2S)-2-acetolactate + CO2</text>
        <dbReference type="Rhea" id="RHEA:25249"/>
        <dbReference type="ChEBI" id="CHEBI:15361"/>
        <dbReference type="ChEBI" id="CHEBI:15378"/>
        <dbReference type="ChEBI" id="CHEBI:16526"/>
        <dbReference type="ChEBI" id="CHEBI:58476"/>
        <dbReference type="EC" id="2.2.1.6"/>
    </reaction>
</comment>
<keyword evidence="2 4" id="KW-0786">Thiamine pyrophosphate</keyword>
<evidence type="ECO:0000259" key="6">
    <source>
        <dbReference type="Pfam" id="PF02775"/>
    </source>
</evidence>
<evidence type="ECO:0000313" key="9">
    <source>
        <dbReference type="EMBL" id="MBB1261031.1"/>
    </source>
</evidence>
<dbReference type="InterPro" id="IPR012000">
    <property type="entry name" value="Thiamin_PyroP_enz_cen_dom"/>
</dbReference>
<dbReference type="Gene3D" id="3.40.50.970">
    <property type="match status" value="2"/>
</dbReference>
<dbReference type="EMBL" id="JABJWZ010000278">
    <property type="protein sequence ID" value="MBB1255994.1"/>
    <property type="molecule type" value="Genomic_DNA"/>
</dbReference>
<dbReference type="SUPFAM" id="SSF52518">
    <property type="entry name" value="Thiamin diphosphate-binding fold (THDP-binding)"/>
    <property type="match status" value="2"/>
</dbReference>
<dbReference type="Proteomes" id="UP000320857">
    <property type="component" value="Unassembled WGS sequence"/>
</dbReference>
<dbReference type="EMBL" id="VJYK02000287">
    <property type="protein sequence ID" value="MQS04421.1"/>
    <property type="molecule type" value="Genomic_DNA"/>
</dbReference>
<dbReference type="InterPro" id="IPR011766">
    <property type="entry name" value="TPP_enzyme_TPP-bd"/>
</dbReference>
<proteinExistence type="inferred from homology"/>
<dbReference type="InterPro" id="IPR029061">
    <property type="entry name" value="THDP-binding"/>
</dbReference>
<name>A0A5P0YVW0_9ACTN</name>
<dbReference type="GO" id="GO:0005948">
    <property type="term" value="C:acetolactate synthase complex"/>
    <property type="evidence" value="ECO:0007669"/>
    <property type="project" value="TreeGrafter"/>
</dbReference>
<dbReference type="Pfam" id="PF00205">
    <property type="entry name" value="TPP_enzyme_M"/>
    <property type="match status" value="1"/>
</dbReference>
<dbReference type="FunFam" id="3.40.50.1220:FF:000008">
    <property type="entry name" value="Acetolactate synthase"/>
    <property type="match status" value="1"/>
</dbReference>
<reference evidence="10 11" key="1">
    <citation type="submission" date="2019-10" db="EMBL/GenBank/DDBJ databases">
        <title>Streptomyces sp. nov., a novel actinobacterium isolated from alkaline environment.</title>
        <authorList>
            <person name="Golinska P."/>
        </authorList>
    </citation>
    <scope>NUCLEOTIDE SEQUENCE [LARGE SCALE GENOMIC DNA]</scope>
    <source>
        <strain evidence="10 11">OF1</strain>
    </source>
</reference>
<dbReference type="NCBIfam" id="NF008431">
    <property type="entry name" value="PRK11269.1"/>
    <property type="match status" value="1"/>
</dbReference>
<keyword evidence="10" id="KW-0436">Ligase</keyword>
<evidence type="ECO:0000256" key="1">
    <source>
        <dbReference type="ARBA" id="ARBA00007812"/>
    </source>
</evidence>
<dbReference type="RefSeq" id="WP_143650332.1">
    <property type="nucleotide sequence ID" value="NZ_JABJWZ010000278.1"/>
</dbReference>
<dbReference type="Proteomes" id="UP000525686">
    <property type="component" value="Unassembled WGS sequence"/>
</dbReference>
<keyword evidence="11" id="KW-1185">Reference proteome</keyword>
<evidence type="ECO:0000259" key="7">
    <source>
        <dbReference type="Pfam" id="PF02776"/>
    </source>
</evidence>
<dbReference type="Pfam" id="PF02775">
    <property type="entry name" value="TPP_enzyme_C"/>
    <property type="match status" value="1"/>
</dbReference>
<dbReference type="NCBIfam" id="TIGR01504">
    <property type="entry name" value="glyox_carbo_lig"/>
    <property type="match status" value="1"/>
</dbReference>
<reference evidence="8" key="3">
    <citation type="journal article" name="Syst. Appl. Microbiol.">
        <title>Streptomyces alkaliterrae sp. nov., isolated from an alkaline soil, and emended descriptions of Streptomyces alkaliphilus, Streptomyces calidiresistens and Streptomyces durbertensis.</title>
        <authorList>
            <person name="Swiecimska M."/>
            <person name="Golinska P."/>
            <person name="Nouioui I."/>
            <person name="Wypij M."/>
            <person name="Rai M."/>
            <person name="Sangal V."/>
            <person name="Goodfellow M."/>
        </authorList>
    </citation>
    <scope>NUCLEOTIDE SEQUENCE</scope>
    <source>
        <strain evidence="8">OF3</strain>
        <strain evidence="9">OF8</strain>
    </source>
</reference>
<protein>
    <submittedName>
        <fullName evidence="10">Glyoxylate carboligase</fullName>
        <ecNumber evidence="10">4.1.1.47</ecNumber>
    </submittedName>
</protein>
<dbReference type="GO" id="GO:0003984">
    <property type="term" value="F:acetolactate synthase activity"/>
    <property type="evidence" value="ECO:0007669"/>
    <property type="project" value="UniProtKB-EC"/>
</dbReference>
<feature type="domain" description="Thiamine pyrophosphate enzyme N-terminal TPP-binding" evidence="7">
    <location>
        <begin position="4"/>
        <end position="121"/>
    </location>
</feature>
<dbReference type="GO" id="GO:0030976">
    <property type="term" value="F:thiamine pyrophosphate binding"/>
    <property type="evidence" value="ECO:0007669"/>
    <property type="project" value="InterPro"/>
</dbReference>
<sequence>MPRMTAARAAVEILKREGVDTAFGVPGAAINPFYAALRASGGIEHKLARHVEGASHMAEGYTRAKAGNIGVCIGTSGPAGTDMITGLYSAIGDSIPILCITGQAPTAVLHKEDFQAVDIASIAAPVTKKATTVLEAAQVPGVFQQAFHLMRSGRPGPVLIDLPLDVQLTEIDFDPELYEPLPVHKPAATRRQVERALAMLAESERPLIVAGGGVINADAAELLVEFAELTGIPVIPTLMGWGTIADDHPLNAGMVGLQTSHRYGNATFLESDFVLGVGNRWANRHTGRVDVYTEGRTFVHVDVEPTQIGKIFAPDLGIVSDARAALELFVEVAREQKAAGTLPDRGEWAAATQRRKAQLQRRTHFDDVPLKPQRVYEEMNKAFGPETRYVSTIGLSQIAGAQFLHVYRPRHWINCGQAGPLGWTVPAALGVATADPDGTVVALSGDYDFQFMIEELAVGAQFRIPYVHVLVNNSYLGLIRQAQRQFDMDYQVQLSFENINAPELGQYGVDHVKVVEGLGCKAIRVTEPDQLLPAFEEAKKLAAEHRVPVVVEAILERVTNISMSGTGHIGEVLEFEELATEAEHAPTAIAPLTGA</sequence>
<dbReference type="GO" id="GO:0009028">
    <property type="term" value="F:tartronate-semialdehyde synthase activity"/>
    <property type="evidence" value="ECO:0007669"/>
    <property type="project" value="UniProtKB-EC"/>
</dbReference>
<comment type="similarity">
    <text evidence="1 4">Belongs to the TPP enzyme family.</text>
</comment>
<dbReference type="EC" id="4.1.1.47" evidence="10"/>
<organism evidence="10 11">
    <name type="scientific">Streptomyces alkaliterrae</name>
    <dbReference type="NCBI Taxonomy" id="2213162"/>
    <lineage>
        <taxon>Bacteria</taxon>
        <taxon>Bacillati</taxon>
        <taxon>Actinomycetota</taxon>
        <taxon>Actinomycetes</taxon>
        <taxon>Kitasatosporales</taxon>
        <taxon>Streptomycetaceae</taxon>
        <taxon>Streptomyces</taxon>
    </lineage>
</organism>
<dbReference type="FunFam" id="3.40.50.970:FF:000007">
    <property type="entry name" value="Acetolactate synthase"/>
    <property type="match status" value="1"/>
</dbReference>
<feature type="domain" description="Thiamine pyrophosphate enzyme central" evidence="5">
    <location>
        <begin position="193"/>
        <end position="327"/>
    </location>
</feature>
<dbReference type="GO" id="GO:0009097">
    <property type="term" value="P:isoleucine biosynthetic process"/>
    <property type="evidence" value="ECO:0007669"/>
    <property type="project" value="TreeGrafter"/>
</dbReference>
<comment type="caution">
    <text evidence="10">The sequence shown here is derived from an EMBL/GenBank/DDBJ whole genome shotgun (WGS) entry which is preliminary data.</text>
</comment>
<dbReference type="Pfam" id="PF02776">
    <property type="entry name" value="TPP_enzyme_N"/>
    <property type="match status" value="1"/>
</dbReference>
<dbReference type="GO" id="GO:0009099">
    <property type="term" value="P:L-valine biosynthetic process"/>
    <property type="evidence" value="ECO:0007669"/>
    <property type="project" value="TreeGrafter"/>
</dbReference>
<dbReference type="InterPro" id="IPR029035">
    <property type="entry name" value="DHS-like_NAD/FAD-binding_dom"/>
</dbReference>
<evidence type="ECO:0000256" key="2">
    <source>
        <dbReference type="ARBA" id="ARBA00023052"/>
    </source>
</evidence>
<dbReference type="InterPro" id="IPR045229">
    <property type="entry name" value="TPP_enz"/>
</dbReference>
<evidence type="ECO:0000313" key="11">
    <source>
        <dbReference type="Proteomes" id="UP000320857"/>
    </source>
</evidence>
<evidence type="ECO:0000313" key="13">
    <source>
        <dbReference type="Proteomes" id="UP000525686"/>
    </source>
</evidence>
<dbReference type="EMBL" id="JABJXA010000136">
    <property type="protein sequence ID" value="MBB1261031.1"/>
    <property type="molecule type" value="Genomic_DNA"/>
</dbReference>
<dbReference type="Gene3D" id="3.40.50.1220">
    <property type="entry name" value="TPP-binding domain"/>
    <property type="match status" value="1"/>
</dbReference>